<sequence>MTTSPFDKNHFDYSPWFFWEHSSADERERQLALQAEAMRLNPEVSIGERCFVSEIAAVQMDRMVLGDSSYVAGHAYVTGTLVTGANCTINPFTVVRGEVTLGNAVRIGAHTSILAFNHTMADPDTPVFKQPLTAKGITIGDDVWVGSHVMIVDGVTVGDRAMIAAGSIVTKDVPAGAVVAGNPARVRKWRVKPDAPEGDVASRLAAFADEARASAPRILDRAWDSAGYLDKPGADPTVRAHCDAVEIAAYLLGDVPPQLPADEHVARLRALQDPETGLVPPFDSAGNPDPSGMALVDSESPYSVLSVGYALDVLGSEFAHPIAAFDELGADGTLDYLAALPWEGRPWNAGNYADALGTALLWNRRKNTPGAEATAVALFGWLTAHTDPRTGMWGTPSPADGDLQIVNGFYRASRGSYAQFGVPLPRPQRVIDTVLAHAREGRFFDRENQNACNVLDVAHPLWLARQGAPDYRADEIRRTASLLLEDALTHWVPGEGFPFAAAKAGPRRDAQVPGLQGTEMWLAIIWLLADLVGVSGALGYRPRGVHRPEAAEVLGAAR</sequence>
<evidence type="ECO:0000256" key="3">
    <source>
        <dbReference type="ARBA" id="ARBA00022737"/>
    </source>
</evidence>
<dbReference type="Gene3D" id="2.160.10.10">
    <property type="entry name" value="Hexapeptide repeat proteins"/>
    <property type="match status" value="1"/>
</dbReference>
<dbReference type="EMBL" id="QORO01000004">
    <property type="protein sequence ID" value="RCK58273.1"/>
    <property type="molecule type" value="Genomic_DNA"/>
</dbReference>
<dbReference type="RefSeq" id="WP_114118331.1">
    <property type="nucleotide sequence ID" value="NZ_BMHU01000002.1"/>
</dbReference>
<comment type="caution">
    <text evidence="4">The sequence shown here is derived from an EMBL/GenBank/DDBJ whole genome shotgun (WGS) entry which is preliminary data.</text>
</comment>
<dbReference type="InterPro" id="IPR011004">
    <property type="entry name" value="Trimer_LpxA-like_sf"/>
</dbReference>
<keyword evidence="5" id="KW-1185">Reference proteome</keyword>
<gene>
    <name evidence="4" type="ORF">DTO57_11330</name>
</gene>
<dbReference type="InterPro" id="IPR018357">
    <property type="entry name" value="Hexapep_transf_CS"/>
</dbReference>
<keyword evidence="4" id="KW-0012">Acyltransferase</keyword>
<protein>
    <submittedName>
        <fullName evidence="4">Acyltransferase</fullName>
    </submittedName>
</protein>
<keyword evidence="2 4" id="KW-0808">Transferase</keyword>
<dbReference type="InterPro" id="IPR051159">
    <property type="entry name" value="Hexapeptide_acetyltransf"/>
</dbReference>
<dbReference type="PANTHER" id="PTHR23416">
    <property type="entry name" value="SIALIC ACID SYNTHASE-RELATED"/>
    <property type="match status" value="1"/>
</dbReference>
<accession>A0A367XXD4</accession>
<evidence type="ECO:0000313" key="4">
    <source>
        <dbReference type="EMBL" id="RCK58273.1"/>
    </source>
</evidence>
<dbReference type="Proteomes" id="UP000253508">
    <property type="component" value="Unassembled WGS sequence"/>
</dbReference>
<dbReference type="GO" id="GO:0005829">
    <property type="term" value="C:cytosol"/>
    <property type="evidence" value="ECO:0007669"/>
    <property type="project" value="TreeGrafter"/>
</dbReference>
<proteinExistence type="inferred from homology"/>
<dbReference type="GO" id="GO:0008374">
    <property type="term" value="F:O-acyltransferase activity"/>
    <property type="evidence" value="ECO:0007669"/>
    <property type="project" value="TreeGrafter"/>
</dbReference>
<evidence type="ECO:0000313" key="5">
    <source>
        <dbReference type="Proteomes" id="UP000253508"/>
    </source>
</evidence>
<dbReference type="Pfam" id="PF00132">
    <property type="entry name" value="Hexapep"/>
    <property type="match status" value="1"/>
</dbReference>
<name>A0A367XXD4_9MICO</name>
<comment type="similarity">
    <text evidence="1">Belongs to the transferase hexapeptide repeat family.</text>
</comment>
<dbReference type="AlphaFoldDB" id="A0A367XXD4"/>
<dbReference type="SUPFAM" id="SSF51161">
    <property type="entry name" value="Trimeric LpxA-like enzymes"/>
    <property type="match status" value="1"/>
</dbReference>
<dbReference type="PANTHER" id="PTHR23416:SF23">
    <property type="entry name" value="ACETYLTRANSFERASE C18B11.09C-RELATED"/>
    <property type="match status" value="1"/>
</dbReference>
<evidence type="ECO:0000256" key="1">
    <source>
        <dbReference type="ARBA" id="ARBA00007274"/>
    </source>
</evidence>
<reference evidence="4 5" key="1">
    <citation type="submission" date="2018-07" db="EMBL/GenBank/DDBJ databases">
        <title>Microbacterium endoborsara sp. nov., a novel actinobacterium isolated from Borszczowia aralocaspica.</title>
        <authorList>
            <person name="An D."/>
        </authorList>
    </citation>
    <scope>NUCLEOTIDE SEQUENCE [LARGE SCALE GENOMIC DNA]</scope>
    <source>
        <strain evidence="4 5">C1.15228</strain>
    </source>
</reference>
<dbReference type="PROSITE" id="PS00101">
    <property type="entry name" value="HEXAPEP_TRANSFERASES"/>
    <property type="match status" value="1"/>
</dbReference>
<organism evidence="4 5">
    <name type="scientific">Microbacterium sorbitolivorans</name>
    <dbReference type="NCBI Taxonomy" id="1867410"/>
    <lineage>
        <taxon>Bacteria</taxon>
        <taxon>Bacillati</taxon>
        <taxon>Actinomycetota</taxon>
        <taxon>Actinomycetes</taxon>
        <taxon>Micrococcales</taxon>
        <taxon>Microbacteriaceae</taxon>
        <taxon>Microbacterium</taxon>
    </lineage>
</organism>
<dbReference type="InterPro" id="IPR001451">
    <property type="entry name" value="Hexapep"/>
</dbReference>
<dbReference type="OrthoDB" id="2643438at2"/>
<evidence type="ECO:0000256" key="2">
    <source>
        <dbReference type="ARBA" id="ARBA00022679"/>
    </source>
</evidence>
<dbReference type="CDD" id="cd04647">
    <property type="entry name" value="LbH_MAT_like"/>
    <property type="match status" value="1"/>
</dbReference>
<keyword evidence="3" id="KW-0677">Repeat</keyword>